<dbReference type="GO" id="GO:0003677">
    <property type="term" value="F:DNA binding"/>
    <property type="evidence" value="ECO:0007669"/>
    <property type="project" value="UniProtKB-KW"/>
</dbReference>
<dbReference type="InterPro" id="IPR013196">
    <property type="entry name" value="HTH_11"/>
</dbReference>
<evidence type="ECO:0000313" key="3">
    <source>
        <dbReference type="EMBL" id="MBP2110470.1"/>
    </source>
</evidence>
<dbReference type="Pfam" id="PF13280">
    <property type="entry name" value="WYL"/>
    <property type="match status" value="1"/>
</dbReference>
<dbReference type="InterPro" id="IPR036390">
    <property type="entry name" value="WH_DNA-bd_sf"/>
</dbReference>
<dbReference type="Gene3D" id="1.10.10.10">
    <property type="entry name" value="Winged helix-like DNA-binding domain superfamily/Winged helix DNA-binding domain"/>
    <property type="match status" value="1"/>
</dbReference>
<dbReference type="InterPro" id="IPR036388">
    <property type="entry name" value="WH-like_DNA-bd_sf"/>
</dbReference>
<keyword evidence="3" id="KW-0238">DNA-binding</keyword>
<evidence type="ECO:0000259" key="2">
    <source>
        <dbReference type="Pfam" id="PF13280"/>
    </source>
</evidence>
<proteinExistence type="predicted"/>
<accession>A0ABS4NM54</accession>
<dbReference type="EMBL" id="JAGGLV010000001">
    <property type="protein sequence ID" value="MBP2110470.1"/>
    <property type="molecule type" value="Genomic_DNA"/>
</dbReference>
<evidence type="ECO:0000313" key="4">
    <source>
        <dbReference type="Proteomes" id="UP000773462"/>
    </source>
</evidence>
<evidence type="ECO:0000259" key="1">
    <source>
        <dbReference type="Pfam" id="PF08279"/>
    </source>
</evidence>
<keyword evidence="4" id="KW-1185">Reference proteome</keyword>
<protein>
    <submittedName>
        <fullName evidence="3">DNA-binding transcriptional regulator YafY</fullName>
    </submittedName>
</protein>
<dbReference type="Pfam" id="PF08279">
    <property type="entry name" value="HTH_11"/>
    <property type="match status" value="1"/>
</dbReference>
<dbReference type="PANTHER" id="PTHR34580:SF3">
    <property type="entry name" value="PROTEIN PAFB"/>
    <property type="match status" value="1"/>
</dbReference>
<dbReference type="PROSITE" id="PS52050">
    <property type="entry name" value="WYL"/>
    <property type="match status" value="1"/>
</dbReference>
<comment type="caution">
    <text evidence="3">The sequence shown here is derived from an EMBL/GenBank/DDBJ whole genome shotgun (WGS) entry which is preliminary data.</text>
</comment>
<dbReference type="RefSeq" id="WP_209869123.1">
    <property type="nucleotide sequence ID" value="NZ_JAGGLV010000001.1"/>
</dbReference>
<dbReference type="InterPro" id="IPR026881">
    <property type="entry name" value="WYL_dom"/>
</dbReference>
<feature type="domain" description="WYL" evidence="2">
    <location>
        <begin position="138"/>
        <end position="206"/>
    </location>
</feature>
<reference evidence="3 4" key="1">
    <citation type="submission" date="2021-03" db="EMBL/GenBank/DDBJ databases">
        <title>Genomic Encyclopedia of Type Strains, Phase IV (KMG-IV): sequencing the most valuable type-strain genomes for metagenomic binning, comparative biology and taxonomic classification.</title>
        <authorList>
            <person name="Goeker M."/>
        </authorList>
    </citation>
    <scope>NUCLEOTIDE SEQUENCE [LARGE SCALE GENOMIC DNA]</scope>
    <source>
        <strain evidence="3 4">DSM 101953</strain>
    </source>
</reference>
<name>A0ABS4NM54_9BACL</name>
<dbReference type="SUPFAM" id="SSF46785">
    <property type="entry name" value="Winged helix' DNA-binding domain"/>
    <property type="match status" value="1"/>
</dbReference>
<feature type="domain" description="Helix-turn-helix type 11" evidence="1">
    <location>
        <begin position="8"/>
        <end position="61"/>
    </location>
</feature>
<sequence length="331" mass="37659">MSKADNMLSILWLLRSGKRVTAQQLADDLEIHVRTVYRCIDSLCASGAPIIADAGPNGGYRLLGEFVDSPLLFDSEEQKALVHASVFAREAGYPFTDALSRAVDKLKRYTNEEQLERINRHSSGLAVIQTPTDAREIELLRGLEEAIARGESLNMDYAKGPELTPSHRVLDPYGIVHWKGLWYVAGFCRLRQEIRSFRVDRIIRLEAADTRFERPAAFSARDFLLHSLLPDSLEAETLVTVRLQGHEHALNELCKHWLFGHALIERRRPGEALFKLGELSLKTYVPYFLLPYGKSLKILEPQILIDRMAEVSLEMFKHYEAMQIKSEDQKG</sequence>
<dbReference type="InterPro" id="IPR051534">
    <property type="entry name" value="CBASS_pafABC_assoc_protein"/>
</dbReference>
<dbReference type="PANTHER" id="PTHR34580">
    <property type="match status" value="1"/>
</dbReference>
<organism evidence="3 4">
    <name type="scientific">Paenibacillus silagei</name>
    <dbReference type="NCBI Taxonomy" id="1670801"/>
    <lineage>
        <taxon>Bacteria</taxon>
        <taxon>Bacillati</taxon>
        <taxon>Bacillota</taxon>
        <taxon>Bacilli</taxon>
        <taxon>Bacillales</taxon>
        <taxon>Paenibacillaceae</taxon>
        <taxon>Paenibacillus</taxon>
    </lineage>
</organism>
<dbReference type="Proteomes" id="UP000773462">
    <property type="component" value="Unassembled WGS sequence"/>
</dbReference>
<gene>
    <name evidence="3" type="ORF">J2Z70_000609</name>
</gene>